<dbReference type="Pfam" id="PF04387">
    <property type="entry name" value="PTPLA"/>
    <property type="match status" value="1"/>
</dbReference>
<dbReference type="InterPro" id="IPR007482">
    <property type="entry name" value="Tyr_Pase-like_PTPLA"/>
</dbReference>
<evidence type="ECO:0000256" key="8">
    <source>
        <dbReference type="ARBA" id="ARBA00022989"/>
    </source>
</evidence>
<feature type="transmembrane region" description="Helical" evidence="13">
    <location>
        <begin position="29"/>
        <end position="49"/>
    </location>
</feature>
<evidence type="ECO:0000256" key="2">
    <source>
        <dbReference type="ARBA" id="ARBA00005194"/>
    </source>
</evidence>
<dbReference type="GO" id="GO:0005789">
    <property type="term" value="C:endoplasmic reticulum membrane"/>
    <property type="evidence" value="ECO:0007669"/>
    <property type="project" value="UniProtKB-SubCell"/>
</dbReference>
<evidence type="ECO:0000256" key="6">
    <source>
        <dbReference type="ARBA" id="ARBA00022692"/>
    </source>
</evidence>
<comment type="caution">
    <text evidence="14">The sequence shown here is derived from an EMBL/GenBank/DDBJ whole genome shotgun (WGS) entry which is preliminary data.</text>
</comment>
<dbReference type="OrthoDB" id="46988at2759"/>
<dbReference type="GO" id="GO:0030497">
    <property type="term" value="P:fatty acid elongation"/>
    <property type="evidence" value="ECO:0007669"/>
    <property type="project" value="TreeGrafter"/>
</dbReference>
<dbReference type="GO" id="GO:0102158">
    <property type="term" value="F:very-long-chain (3R)-3-hydroxyacyl-CoA dehydratase activity"/>
    <property type="evidence" value="ECO:0007669"/>
    <property type="project" value="UniProtKB-EC"/>
</dbReference>
<comment type="caution">
    <text evidence="13">Lacks conserved residue(s) required for the propagation of feature annotation.</text>
</comment>
<feature type="transmembrane region" description="Helical" evidence="13">
    <location>
        <begin position="165"/>
        <end position="185"/>
    </location>
</feature>
<evidence type="ECO:0000256" key="7">
    <source>
        <dbReference type="ARBA" id="ARBA00022832"/>
    </source>
</evidence>
<name>A0A163AP96_DIDRA</name>
<comment type="similarity">
    <text evidence="3 13">Belongs to the very long-chain fatty acids dehydratase HACD family.</text>
</comment>
<keyword evidence="13" id="KW-0256">Endoplasmic reticulum</keyword>
<evidence type="ECO:0000313" key="14">
    <source>
        <dbReference type="EMBL" id="KZM21304.1"/>
    </source>
</evidence>
<dbReference type="GO" id="GO:0042761">
    <property type="term" value="P:very long-chain fatty acid biosynthetic process"/>
    <property type="evidence" value="ECO:0007669"/>
    <property type="project" value="TreeGrafter"/>
</dbReference>
<evidence type="ECO:0000256" key="13">
    <source>
        <dbReference type="RuleBase" id="RU363109"/>
    </source>
</evidence>
<dbReference type="GO" id="GO:0030148">
    <property type="term" value="P:sphingolipid biosynthetic process"/>
    <property type="evidence" value="ECO:0007669"/>
    <property type="project" value="TreeGrafter"/>
</dbReference>
<comment type="function">
    <text evidence="13">Catalyzes the third of the four reactions of the long-chain fatty acids elongation cycle. This endoplasmic reticulum-bound enzymatic process, allows the addition of two carbons to the chain of long- and very long-chain fatty acids/VLCFAs per cycle. This enzyme catalyzes the dehydration of the 3-hydroxyacyl-CoA intermediate into trans-2,3-enoyl-CoA, within each cycle of fatty acid elongation. Thereby, it participates to the production of VLCFAs of different chain lengths that are involved in multiple biological processes as precursors of membrane lipids and lipid mediators.</text>
</comment>
<dbReference type="UniPathway" id="UPA00094"/>
<evidence type="ECO:0000256" key="11">
    <source>
        <dbReference type="ARBA" id="ARBA00023160"/>
    </source>
</evidence>
<dbReference type="EC" id="4.2.1.134" evidence="4 13"/>
<keyword evidence="15" id="KW-1185">Reference proteome</keyword>
<keyword evidence="6 13" id="KW-0812">Transmembrane</keyword>
<keyword evidence="12 13" id="KW-0456">Lyase</keyword>
<keyword evidence="11 13" id="KW-0275">Fatty acid biosynthesis</keyword>
<gene>
    <name evidence="14" type="ORF">ST47_g7613</name>
</gene>
<sequence>MTRSGQTTHLDTRGSTASWSQPRTLYLTAYNLLFAALWVSVGISAANHAPRGKFILFEAVEPRARWIQTLTLIEVVHAAVGNYIQGTCNLSMLIVIGMVKSPVSTTATQVFTRVIQVWMIWYSFPASTAASRAFMVLVLAWSVADSIRYLYLALNLHGKAPQALIWLRYTMFYPLYPIGIGAEWWLMYKSIEPLGRISPVLPPVFYFLLALYVPGAYTMFTYMVKQRKKILSRGQKTVKPIE</sequence>
<evidence type="ECO:0000256" key="5">
    <source>
        <dbReference type="ARBA" id="ARBA00022516"/>
    </source>
</evidence>
<proteinExistence type="inferred from homology"/>
<evidence type="ECO:0000256" key="3">
    <source>
        <dbReference type="ARBA" id="ARBA00007811"/>
    </source>
</evidence>
<dbReference type="PANTHER" id="PTHR11035">
    <property type="entry name" value="VERY-LONG-CHAIN (3R)-3-HYDROXYACYL-COA DEHYDRATASE"/>
    <property type="match status" value="1"/>
</dbReference>
<keyword evidence="10 13" id="KW-0472">Membrane</keyword>
<reference evidence="14 15" key="1">
    <citation type="journal article" date="2016" name="Sci. Rep.">
        <title>Draft genome sequencing and secretome analysis of fungal phytopathogen Ascochyta rabiei provides insight into the necrotrophic effector repertoire.</title>
        <authorList>
            <person name="Verma S."/>
            <person name="Gazara R.K."/>
            <person name="Nizam S."/>
            <person name="Parween S."/>
            <person name="Chattopadhyay D."/>
            <person name="Verma P.K."/>
        </authorList>
    </citation>
    <scope>NUCLEOTIDE SEQUENCE [LARGE SCALE GENOMIC DNA]</scope>
    <source>
        <strain evidence="14 15">ArDII</strain>
    </source>
</reference>
<keyword evidence="8 13" id="KW-1133">Transmembrane helix</keyword>
<keyword evidence="7 13" id="KW-0276">Fatty acid metabolism</keyword>
<comment type="subcellular location">
    <subcellularLocation>
        <location evidence="13">Endoplasmic reticulum membrane</location>
        <topology evidence="13">Multi-pass membrane protein</topology>
    </subcellularLocation>
    <subcellularLocation>
        <location evidence="1">Membrane</location>
        <topology evidence="1">Multi-pass membrane protein</topology>
    </subcellularLocation>
</comment>
<feature type="transmembrane region" description="Helical" evidence="13">
    <location>
        <begin position="205"/>
        <end position="224"/>
    </location>
</feature>
<keyword evidence="5 13" id="KW-0444">Lipid biosynthesis</keyword>
<dbReference type="PANTHER" id="PTHR11035:SF24">
    <property type="entry name" value="VERY-LONG-CHAIN (3R)-3-HYDROXYACYL-COA DEHYDRATASE"/>
    <property type="match status" value="1"/>
</dbReference>
<dbReference type="Proteomes" id="UP000076837">
    <property type="component" value="Unassembled WGS sequence"/>
</dbReference>
<dbReference type="STRING" id="5454.A0A163AP96"/>
<comment type="catalytic activity">
    <reaction evidence="13">
        <text>a very-long-chain (3R)-3-hydroxyacyl-CoA = a very-long-chain (2E)-enoyl-CoA + H2O</text>
        <dbReference type="Rhea" id="RHEA:45812"/>
        <dbReference type="ChEBI" id="CHEBI:15377"/>
        <dbReference type="ChEBI" id="CHEBI:83728"/>
        <dbReference type="ChEBI" id="CHEBI:85440"/>
        <dbReference type="EC" id="4.2.1.134"/>
    </reaction>
</comment>
<accession>A0A163AP96</accession>
<evidence type="ECO:0000256" key="1">
    <source>
        <dbReference type="ARBA" id="ARBA00004141"/>
    </source>
</evidence>
<feature type="transmembrane region" description="Helical" evidence="13">
    <location>
        <begin position="119"/>
        <end position="144"/>
    </location>
</feature>
<dbReference type="EMBL" id="JYNV01000252">
    <property type="protein sequence ID" value="KZM21304.1"/>
    <property type="molecule type" value="Genomic_DNA"/>
</dbReference>
<organism evidence="14 15">
    <name type="scientific">Didymella rabiei</name>
    <name type="common">Chickpea ascochyta blight fungus</name>
    <name type="synonym">Mycosphaerella rabiei</name>
    <dbReference type="NCBI Taxonomy" id="5454"/>
    <lineage>
        <taxon>Eukaryota</taxon>
        <taxon>Fungi</taxon>
        <taxon>Dikarya</taxon>
        <taxon>Ascomycota</taxon>
        <taxon>Pezizomycotina</taxon>
        <taxon>Dothideomycetes</taxon>
        <taxon>Pleosporomycetidae</taxon>
        <taxon>Pleosporales</taxon>
        <taxon>Pleosporineae</taxon>
        <taxon>Didymellaceae</taxon>
        <taxon>Ascochyta</taxon>
    </lineage>
</organism>
<protein>
    <recommendedName>
        <fullName evidence="4 13">Very-long-chain (3R)-3-hydroxyacyl-CoA dehydratase</fullName>
        <ecNumber evidence="4 13">4.2.1.134</ecNumber>
    </recommendedName>
</protein>
<evidence type="ECO:0000256" key="10">
    <source>
        <dbReference type="ARBA" id="ARBA00023136"/>
    </source>
</evidence>
<evidence type="ECO:0000256" key="9">
    <source>
        <dbReference type="ARBA" id="ARBA00023098"/>
    </source>
</evidence>
<evidence type="ECO:0000256" key="4">
    <source>
        <dbReference type="ARBA" id="ARBA00013122"/>
    </source>
</evidence>
<evidence type="ECO:0000313" key="15">
    <source>
        <dbReference type="Proteomes" id="UP000076837"/>
    </source>
</evidence>
<comment type="pathway">
    <text evidence="2 13">Lipid metabolism; fatty acid biosynthesis.</text>
</comment>
<keyword evidence="9 13" id="KW-0443">Lipid metabolism</keyword>
<evidence type="ECO:0000256" key="12">
    <source>
        <dbReference type="ARBA" id="ARBA00023239"/>
    </source>
</evidence>
<dbReference type="AlphaFoldDB" id="A0A163AP96"/>